<keyword evidence="11" id="KW-1185">Reference proteome</keyword>
<feature type="domain" description="Ig-like" evidence="9">
    <location>
        <begin position="876"/>
        <end position="962"/>
    </location>
</feature>
<feature type="domain" description="Ig-like" evidence="9">
    <location>
        <begin position="1238"/>
        <end position="1325"/>
    </location>
</feature>
<dbReference type="Pfam" id="PF23560">
    <property type="entry name" value="GBD_Hemicentin"/>
    <property type="match status" value="1"/>
</dbReference>
<dbReference type="InterPro" id="IPR007110">
    <property type="entry name" value="Ig-like_dom"/>
</dbReference>
<dbReference type="Gene3D" id="3.40.50.410">
    <property type="entry name" value="von Willebrand factor, type A domain"/>
    <property type="match status" value="1"/>
</dbReference>
<dbReference type="Pfam" id="PF25106">
    <property type="entry name" value="VWA_4"/>
    <property type="match status" value="1"/>
</dbReference>
<feature type="domain" description="Ig-like" evidence="9">
    <location>
        <begin position="1154"/>
        <end position="1233"/>
    </location>
</feature>
<dbReference type="FunFam" id="2.60.40.10:FF:000032">
    <property type="entry name" value="palladin isoform X1"/>
    <property type="match status" value="7"/>
</dbReference>
<evidence type="ECO:0000256" key="1">
    <source>
        <dbReference type="ARBA" id="ARBA00004613"/>
    </source>
</evidence>
<feature type="domain" description="Ig-like" evidence="9">
    <location>
        <begin position="513"/>
        <end position="595"/>
    </location>
</feature>
<dbReference type="InterPro" id="IPR051170">
    <property type="entry name" value="Neural/epithelial_adhesion"/>
</dbReference>
<evidence type="ECO:0000256" key="3">
    <source>
        <dbReference type="ARBA" id="ARBA00022729"/>
    </source>
</evidence>
<comment type="subcellular location">
    <subcellularLocation>
        <location evidence="1">Secreted</location>
    </subcellularLocation>
</comment>
<name>A0A3B4A1V0_9GOBI</name>
<dbReference type="SUPFAM" id="SSF48726">
    <property type="entry name" value="Immunoglobulin"/>
    <property type="match status" value="11"/>
</dbReference>
<evidence type="ECO:0000313" key="11">
    <source>
        <dbReference type="Proteomes" id="UP000261520"/>
    </source>
</evidence>
<evidence type="ECO:0000256" key="4">
    <source>
        <dbReference type="ARBA" id="ARBA00022737"/>
    </source>
</evidence>
<feature type="domain" description="Ig-like" evidence="9">
    <location>
        <begin position="776"/>
        <end position="869"/>
    </location>
</feature>
<feature type="domain" description="Ig-like" evidence="9">
    <location>
        <begin position="426"/>
        <end position="511"/>
    </location>
</feature>
<dbReference type="InterPro" id="IPR003598">
    <property type="entry name" value="Ig_sub2"/>
</dbReference>
<dbReference type="PANTHER" id="PTHR12231:SF253">
    <property type="entry name" value="DPR-INTERACTING PROTEIN ETA, ISOFORM B-RELATED"/>
    <property type="match status" value="1"/>
</dbReference>
<dbReference type="InterPro" id="IPR003599">
    <property type="entry name" value="Ig_sub"/>
</dbReference>
<dbReference type="InterPro" id="IPR013106">
    <property type="entry name" value="Ig_V-set"/>
</dbReference>
<accession>A0A3B4A1V0</accession>
<dbReference type="GO" id="GO:0043005">
    <property type="term" value="C:neuron projection"/>
    <property type="evidence" value="ECO:0007669"/>
    <property type="project" value="TreeGrafter"/>
</dbReference>
<dbReference type="Pfam" id="PF23610">
    <property type="entry name" value="VWA7_4"/>
    <property type="match status" value="1"/>
</dbReference>
<dbReference type="SMART" id="SM00409">
    <property type="entry name" value="IG"/>
    <property type="match status" value="11"/>
</dbReference>
<dbReference type="GO" id="GO:0005576">
    <property type="term" value="C:extracellular region"/>
    <property type="evidence" value="ECO:0007669"/>
    <property type="project" value="UniProtKB-SubCell"/>
</dbReference>
<dbReference type="Gene3D" id="2.60.40.10">
    <property type="entry name" value="Immunoglobulins"/>
    <property type="match status" value="11"/>
</dbReference>
<evidence type="ECO:0000256" key="5">
    <source>
        <dbReference type="ARBA" id="ARBA00023157"/>
    </source>
</evidence>
<dbReference type="Pfam" id="PF13927">
    <property type="entry name" value="Ig_3"/>
    <property type="match status" value="4"/>
</dbReference>
<feature type="domain" description="Ig-like" evidence="9">
    <location>
        <begin position="699"/>
        <end position="769"/>
    </location>
</feature>
<dbReference type="SMART" id="SM00406">
    <property type="entry name" value="IGv"/>
    <property type="match status" value="5"/>
</dbReference>
<evidence type="ECO:0000313" key="10">
    <source>
        <dbReference type="Ensembl" id="ENSPMGP00000010993.1"/>
    </source>
</evidence>
<reference evidence="10" key="1">
    <citation type="submission" date="2025-08" db="UniProtKB">
        <authorList>
            <consortium name="Ensembl"/>
        </authorList>
    </citation>
    <scope>IDENTIFICATION</scope>
</reference>
<dbReference type="PANTHER" id="PTHR12231">
    <property type="entry name" value="CTX-RELATED TYPE I TRANSMEMBRANE PROTEIN"/>
    <property type="match status" value="1"/>
</dbReference>
<feature type="domain" description="Ig-like" evidence="9">
    <location>
        <begin position="1330"/>
        <end position="1433"/>
    </location>
</feature>
<keyword evidence="7" id="KW-0393">Immunoglobulin domain</keyword>
<reference evidence="10" key="2">
    <citation type="submission" date="2025-09" db="UniProtKB">
        <authorList>
            <consortium name="Ensembl"/>
        </authorList>
    </citation>
    <scope>IDENTIFICATION</scope>
</reference>
<keyword evidence="2" id="KW-0964">Secreted</keyword>
<dbReference type="SUPFAM" id="SSF53300">
    <property type="entry name" value="vWA-like"/>
    <property type="match status" value="1"/>
</dbReference>
<dbReference type="InterPro" id="IPR056475">
    <property type="entry name" value="GBD_Hemicentin/VWA7"/>
</dbReference>
<dbReference type="Ensembl" id="ENSPMGT00000011724.1">
    <property type="protein sequence ID" value="ENSPMGP00000010993.1"/>
    <property type="gene ID" value="ENSPMGG00000009109.1"/>
</dbReference>
<feature type="signal peptide" evidence="8">
    <location>
        <begin position="1"/>
        <end position="21"/>
    </location>
</feature>
<dbReference type="Proteomes" id="UP000261520">
    <property type="component" value="Unplaced"/>
</dbReference>
<feature type="domain" description="Ig-like" evidence="9">
    <location>
        <begin position="967"/>
        <end position="1053"/>
    </location>
</feature>
<keyword evidence="6" id="KW-0325">Glycoprotein</keyword>
<organism evidence="10 11">
    <name type="scientific">Periophthalmus magnuspinnatus</name>
    <dbReference type="NCBI Taxonomy" id="409849"/>
    <lineage>
        <taxon>Eukaryota</taxon>
        <taxon>Metazoa</taxon>
        <taxon>Chordata</taxon>
        <taxon>Craniata</taxon>
        <taxon>Vertebrata</taxon>
        <taxon>Euteleostomi</taxon>
        <taxon>Actinopterygii</taxon>
        <taxon>Neopterygii</taxon>
        <taxon>Teleostei</taxon>
        <taxon>Neoteleostei</taxon>
        <taxon>Acanthomorphata</taxon>
        <taxon>Gobiaria</taxon>
        <taxon>Gobiiformes</taxon>
        <taxon>Gobioidei</taxon>
        <taxon>Gobiidae</taxon>
        <taxon>Oxudercinae</taxon>
        <taxon>Periophthalmus</taxon>
    </lineage>
</organism>
<dbReference type="FunFam" id="2.60.40.10:FF:000130">
    <property type="entry name" value="Hemicentin 1"/>
    <property type="match status" value="1"/>
</dbReference>
<evidence type="ECO:0000256" key="2">
    <source>
        <dbReference type="ARBA" id="ARBA00022525"/>
    </source>
</evidence>
<dbReference type="STRING" id="409849.ENSPMGP00000010993"/>
<sequence>MSAVLRCLILALCVSAHRLLADPRLDDVHESADSASTLAFVFDVTGSMYDDLKQVIDGASRILEKTLSRRTRPIKNFVLVPFHDPDIGPVSITTDPKKFQKDLQELFVQGGGDCPEMSVGAIKKALEVSLPGSFIYVFTDARAKDYRLKRDVLRLIQLRQSQVVFVLTGDCGDRSQPGYRAYEEIAATSSGQIFHLDKQQVNEVLKWVEETVQAMKVHLLSSNHDSAQENRWDVPIDPSLREVTVSLSGPAPQIELSDPFGRVIGEEEGLTELLNIPNSARIVNLKFPRPGTWNLKVSCSGRHTLRVTGVSNLDFRAGFSSSPVSEFNHTRERPIKGLPVYVLLKCTGLKPPGQLSHVELVSGSGRSLRTIPVPLPSDLGEQGLWSIPEIRTPTQSFFIKATGKDEEGYRFQRLSSVSYTNIIPDPPVVRMSDVVKGFYMLPAVITCSVESDIPYRLRFTRSGIALGEETVYQNSAVASWEISHASAEDEGLYECIAQSSAGQARALTQLTPPPILKPAVNVTSAVGGVAVLSCRVEGSMRHNLTWLRAGRTIRARTGRVRVLPDHSLHISGVQPHDAGVYQCVASNSNGNAKITVWLLVPEAPSVEVHPQSQVFSRGDDIRLVCSASGSPPPQLFWSHGNIFLSNRLNINRNGVLTIRGALPEDAGNYSCVATNEAGSSSHSVLLVYAVEQNIIVSVGGDATLECQTSGVPSPLVHWYKGELDMSSAPFVEQDEQRGTLHIRGVQEVDAGQYTCVASNSAGTSTGTVTLVVGMPPLFSEAPADMTAKVGENITLSCAARGVPQPTVTWYRADSKPLLTNPQSRTKLLENGQLQIHSELSLILVTRLQGVYICEAKNQFGVIKAEARVSVTGLEPPLLAHVAPVTTTTIGQSLSLPCMLLDGIPLPVRHWTHNGKPIRLSGRVFVRSDGSLYIERASSEDAGIYVCTAVNVAGSTNVTVTVDIHVPPEISTGPYHYIANEGRAITLSCEASGVPKPTIVWTKGRQPLPRDHSSLRPNSDGDLFIPHPTAEDAGLYICTATSSVGYASREVQLSVNTLPRIMGVSGHNNTVKMAVEVGTEVVLPCEAKGSPSPLVIWRRNGNPIPPVTAGFTVLPSGSLKITDVRLIDSKLYTCTAENPAGNVSLSYNLHIQAKPRIQPAPSLLKAIIGQTVTLPCVVQGEPSPEVSWFHNGVPVGVKNTVPLRIQQVKLSDRGTYQCVAKNSAGQETMEIKLEILEAPSFVEPGDAIMEKVANSRVIIPCHAEGSPSPRIRWFKNGLEIHPEFSEFSVARDGSLIISTASASHSGDFKCVATNEAGSVERKTRLKVNVPPEIQDDGQSLNLTVTLRQPLTLGCDAFGIPSPTITWSKDGLVSRIITMSLAAILNCVQVDSPGVYLQNGNRLLRIFRVQPEHAGRFLCSAQNPAGEARREYNIVVQGEDSGKITL</sequence>
<dbReference type="InterPro" id="IPR036465">
    <property type="entry name" value="vWFA_dom_sf"/>
</dbReference>
<dbReference type="InterPro" id="IPR036179">
    <property type="entry name" value="Ig-like_dom_sf"/>
</dbReference>
<dbReference type="InterPro" id="IPR013783">
    <property type="entry name" value="Ig-like_fold"/>
</dbReference>
<dbReference type="InterPro" id="IPR056861">
    <property type="entry name" value="HMCN1-like_VWA"/>
</dbReference>
<dbReference type="CDD" id="cd00198">
    <property type="entry name" value="vWFA"/>
    <property type="match status" value="1"/>
</dbReference>
<proteinExistence type="predicted"/>
<evidence type="ECO:0000259" key="9">
    <source>
        <dbReference type="PROSITE" id="PS50835"/>
    </source>
</evidence>
<evidence type="ECO:0000256" key="7">
    <source>
        <dbReference type="ARBA" id="ARBA00023319"/>
    </source>
</evidence>
<keyword evidence="4" id="KW-0677">Repeat</keyword>
<feature type="domain" description="Ig-like" evidence="9">
    <location>
        <begin position="1058"/>
        <end position="1145"/>
    </location>
</feature>
<keyword evidence="5" id="KW-1015">Disulfide bond</keyword>
<dbReference type="InterPro" id="IPR013098">
    <property type="entry name" value="Ig_I-set"/>
</dbReference>
<dbReference type="SMART" id="SM00408">
    <property type="entry name" value="IGc2"/>
    <property type="match status" value="11"/>
</dbReference>
<dbReference type="Pfam" id="PF07679">
    <property type="entry name" value="I-set"/>
    <property type="match status" value="6"/>
</dbReference>
<feature type="chain" id="PRO_5017442308" description="Ig-like domain-containing protein" evidence="8">
    <location>
        <begin position="22"/>
        <end position="1444"/>
    </location>
</feature>
<evidence type="ECO:0000256" key="6">
    <source>
        <dbReference type="ARBA" id="ARBA00023180"/>
    </source>
</evidence>
<evidence type="ECO:0000256" key="8">
    <source>
        <dbReference type="SAM" id="SignalP"/>
    </source>
</evidence>
<feature type="domain" description="Ig-like" evidence="9">
    <location>
        <begin position="604"/>
        <end position="687"/>
    </location>
</feature>
<dbReference type="FunFam" id="3.40.50.410:FF:000032">
    <property type="entry name" value="Hemicentin 1"/>
    <property type="match status" value="1"/>
</dbReference>
<keyword evidence="3 8" id="KW-0732">Signal</keyword>
<dbReference type="InterPro" id="IPR057613">
    <property type="entry name" value="VWA7_4"/>
</dbReference>
<dbReference type="CDD" id="cd00096">
    <property type="entry name" value="Ig"/>
    <property type="match status" value="2"/>
</dbReference>
<protein>
    <recommendedName>
        <fullName evidence="9">Ig-like domain-containing protein</fullName>
    </recommendedName>
</protein>
<dbReference type="PROSITE" id="PS50835">
    <property type="entry name" value="IG_LIKE"/>
    <property type="match status" value="11"/>
</dbReference>